<keyword evidence="2 3" id="KW-0143">Chaperone</keyword>
<name>A0A0S7BQX4_9BACT</name>
<dbReference type="InterPro" id="IPR011032">
    <property type="entry name" value="GroES-like_sf"/>
</dbReference>
<evidence type="ECO:0000256" key="2">
    <source>
        <dbReference type="ARBA" id="ARBA00023186"/>
    </source>
</evidence>
<dbReference type="InterPro" id="IPR020818">
    <property type="entry name" value="Chaperonin_GroES"/>
</dbReference>
<dbReference type="SUPFAM" id="SSF50129">
    <property type="entry name" value="GroES-like"/>
    <property type="match status" value="1"/>
</dbReference>
<keyword evidence="3" id="KW-0963">Cytoplasm</keyword>
<dbReference type="GO" id="GO:0005737">
    <property type="term" value="C:cytoplasm"/>
    <property type="evidence" value="ECO:0007669"/>
    <property type="project" value="UniProtKB-SubCell"/>
</dbReference>
<dbReference type="Proteomes" id="UP000053091">
    <property type="component" value="Unassembled WGS sequence"/>
</dbReference>
<dbReference type="SMART" id="SM00883">
    <property type="entry name" value="Cpn10"/>
    <property type="match status" value="1"/>
</dbReference>
<dbReference type="EMBL" id="DF968182">
    <property type="protein sequence ID" value="GAP43189.1"/>
    <property type="molecule type" value="Genomic_DNA"/>
</dbReference>
<dbReference type="GO" id="GO:0051087">
    <property type="term" value="F:protein-folding chaperone binding"/>
    <property type="evidence" value="ECO:0007669"/>
    <property type="project" value="TreeGrafter"/>
</dbReference>
<evidence type="ECO:0000313" key="6">
    <source>
        <dbReference type="Proteomes" id="UP000053091"/>
    </source>
</evidence>
<comment type="similarity">
    <text evidence="1 3 4">Belongs to the GroES chaperonin family.</text>
</comment>
<reference evidence="5" key="1">
    <citation type="journal article" date="2015" name="Genome Announc.">
        <title>Draft Genome Sequence of Bacteroidales Strain TBC1, a Novel Isolate from a Methanogenic Wastewater Treatment System.</title>
        <authorList>
            <person name="Tourlousse D.M."/>
            <person name="Matsuura N."/>
            <person name="Sun L."/>
            <person name="Toyonaga M."/>
            <person name="Kuroda K."/>
            <person name="Ohashi A."/>
            <person name="Cruz R."/>
            <person name="Yamaguchi T."/>
            <person name="Sekiguchi Y."/>
        </authorList>
    </citation>
    <scope>NUCLEOTIDE SEQUENCE [LARGE SCALE GENOMIC DNA]</scope>
    <source>
        <strain evidence="5">TBC1</strain>
    </source>
</reference>
<proteinExistence type="inferred from homology"/>
<dbReference type="GO" id="GO:0005524">
    <property type="term" value="F:ATP binding"/>
    <property type="evidence" value="ECO:0007669"/>
    <property type="project" value="InterPro"/>
</dbReference>
<dbReference type="InterPro" id="IPR037124">
    <property type="entry name" value="Chaperonin_GroES_sf"/>
</dbReference>
<keyword evidence="6" id="KW-1185">Reference proteome</keyword>
<dbReference type="PRINTS" id="PR00297">
    <property type="entry name" value="CHAPERONIN10"/>
</dbReference>
<evidence type="ECO:0000256" key="1">
    <source>
        <dbReference type="ARBA" id="ARBA00006975"/>
    </source>
</evidence>
<gene>
    <name evidence="3" type="primary">groES</name>
    <name evidence="3" type="synonym">groS</name>
    <name evidence="5" type="ORF">TBC1_111331</name>
</gene>
<dbReference type="PANTHER" id="PTHR10772:SF63">
    <property type="entry name" value="20 KDA CHAPERONIN, CHLOROPLASTIC"/>
    <property type="match status" value="1"/>
</dbReference>
<comment type="subcellular location">
    <subcellularLocation>
        <location evidence="3">Cytoplasm</location>
    </subcellularLocation>
</comment>
<organism evidence="5">
    <name type="scientific">Lentimicrobium saccharophilum</name>
    <dbReference type="NCBI Taxonomy" id="1678841"/>
    <lineage>
        <taxon>Bacteria</taxon>
        <taxon>Pseudomonadati</taxon>
        <taxon>Bacteroidota</taxon>
        <taxon>Bacteroidia</taxon>
        <taxon>Bacteroidales</taxon>
        <taxon>Lentimicrobiaceae</taxon>
        <taxon>Lentimicrobium</taxon>
    </lineage>
</organism>
<evidence type="ECO:0000256" key="3">
    <source>
        <dbReference type="HAMAP-Rule" id="MF_00580"/>
    </source>
</evidence>
<comment type="subunit">
    <text evidence="3">Heptamer of 7 subunits arranged in a ring. Interacts with the chaperonin GroEL.</text>
</comment>
<dbReference type="GO" id="GO:0051082">
    <property type="term" value="F:unfolded protein binding"/>
    <property type="evidence" value="ECO:0007669"/>
    <property type="project" value="TreeGrafter"/>
</dbReference>
<dbReference type="STRING" id="1678841.TBC1_111331"/>
<dbReference type="CDD" id="cd00320">
    <property type="entry name" value="cpn10"/>
    <property type="match status" value="1"/>
</dbReference>
<dbReference type="Gene3D" id="2.30.33.40">
    <property type="entry name" value="GroES chaperonin"/>
    <property type="match status" value="1"/>
</dbReference>
<protein>
    <recommendedName>
        <fullName evidence="3">Co-chaperonin GroES</fullName>
    </recommendedName>
    <alternativeName>
        <fullName evidence="3">10 kDa chaperonin</fullName>
    </alternativeName>
    <alternativeName>
        <fullName evidence="3">Chaperonin-10</fullName>
        <shortName evidence="3">Cpn10</shortName>
    </alternativeName>
</protein>
<dbReference type="FunFam" id="2.30.33.40:FF:000001">
    <property type="entry name" value="10 kDa chaperonin"/>
    <property type="match status" value="1"/>
</dbReference>
<dbReference type="OrthoDB" id="9806791at2"/>
<comment type="function">
    <text evidence="3 4">Together with the chaperonin GroEL, plays an essential role in assisting protein folding. The GroEL-GroES system forms a nano-cage that allows encapsulation of the non-native substrate proteins and provides a physical environment optimized to promote and accelerate protein folding. GroES binds to the apical surface of the GroEL ring, thereby capping the opening of the GroEL channel.</text>
</comment>
<dbReference type="Pfam" id="PF00166">
    <property type="entry name" value="Cpn10"/>
    <property type="match status" value="1"/>
</dbReference>
<dbReference type="HAMAP" id="MF_00580">
    <property type="entry name" value="CH10"/>
    <property type="match status" value="1"/>
</dbReference>
<dbReference type="PANTHER" id="PTHR10772">
    <property type="entry name" value="10 KDA HEAT SHOCK PROTEIN"/>
    <property type="match status" value="1"/>
</dbReference>
<dbReference type="RefSeq" id="WP_062040004.1">
    <property type="nucleotide sequence ID" value="NZ_DF968182.1"/>
</dbReference>
<dbReference type="GO" id="GO:0044183">
    <property type="term" value="F:protein folding chaperone"/>
    <property type="evidence" value="ECO:0007669"/>
    <property type="project" value="InterPro"/>
</dbReference>
<dbReference type="AlphaFoldDB" id="A0A0S7BQX4"/>
<dbReference type="PATRIC" id="fig|1678841.3.peg.1506"/>
<evidence type="ECO:0000313" key="5">
    <source>
        <dbReference type="EMBL" id="GAP43189.1"/>
    </source>
</evidence>
<evidence type="ECO:0000256" key="4">
    <source>
        <dbReference type="RuleBase" id="RU000535"/>
    </source>
</evidence>
<dbReference type="GO" id="GO:0046872">
    <property type="term" value="F:metal ion binding"/>
    <property type="evidence" value="ECO:0007669"/>
    <property type="project" value="TreeGrafter"/>
</dbReference>
<sequence>MKELQPLNQNVLLDMTQPSGEQRTAGGIIIPDTAKEKPQVAKVIATGNIENSEISAGDMVLFRKFSGTDIEFEGKKYLIVPYSDLLAKIVETETI</sequence>
<accession>A0A0S7BQX4</accession>